<name>A0ABT1YV51_9BACL</name>
<proteinExistence type="predicted"/>
<organism evidence="1 2">
    <name type="scientific">Paenibacillus radicis</name>
    <name type="common">ex Xue et al. 2023</name>
    <dbReference type="NCBI Taxonomy" id="2972489"/>
    <lineage>
        <taxon>Bacteria</taxon>
        <taxon>Bacillati</taxon>
        <taxon>Bacillota</taxon>
        <taxon>Bacilli</taxon>
        <taxon>Bacillales</taxon>
        <taxon>Paenibacillaceae</taxon>
        <taxon>Paenibacillus</taxon>
    </lineage>
</organism>
<comment type="caution">
    <text evidence="1">The sequence shown here is derived from an EMBL/GenBank/DDBJ whole genome shotgun (WGS) entry which is preliminary data.</text>
</comment>
<accession>A0ABT1YV51</accession>
<evidence type="ECO:0000313" key="2">
    <source>
        <dbReference type="Proteomes" id="UP001300012"/>
    </source>
</evidence>
<protein>
    <submittedName>
        <fullName evidence="1">Uncharacterized protein</fullName>
    </submittedName>
</protein>
<sequence length="94" mass="10638">MEASAINDVGLKYGEFVAEENVLIQRVEVCRKIIEVILKYLSEQADAIHILTAEDIVTSIHTMHQDLEIELLHVRLEKSLLENKISILQADGNI</sequence>
<dbReference type="RefSeq" id="WP_258218312.1">
    <property type="nucleotide sequence ID" value="NZ_JANQBD010000056.1"/>
</dbReference>
<dbReference type="Proteomes" id="UP001300012">
    <property type="component" value="Unassembled WGS sequence"/>
</dbReference>
<gene>
    <name evidence="1" type="ORF">NV381_37265</name>
</gene>
<reference evidence="1 2" key="1">
    <citation type="submission" date="2022-08" db="EMBL/GenBank/DDBJ databases">
        <title>Paenibacillus endoradicis sp. nov., Paenibacillus radicibacter sp. nov and Paenibacillus pararadicis sp. nov., three cold-adapted plant growth-promoting bacteria isolated from root of Larix gmelinii in Great Khingan.</title>
        <authorList>
            <person name="Xue H."/>
        </authorList>
    </citation>
    <scope>NUCLEOTIDE SEQUENCE [LARGE SCALE GENOMIC DNA]</scope>
    <source>
        <strain evidence="1 2">N5-1-1-5</strain>
    </source>
</reference>
<keyword evidence="2" id="KW-1185">Reference proteome</keyword>
<dbReference type="EMBL" id="JANQBD010000056">
    <property type="protein sequence ID" value="MCR8636822.1"/>
    <property type="molecule type" value="Genomic_DNA"/>
</dbReference>
<evidence type="ECO:0000313" key="1">
    <source>
        <dbReference type="EMBL" id="MCR8636822.1"/>
    </source>
</evidence>